<evidence type="ECO:0000256" key="5">
    <source>
        <dbReference type="SAM" id="Phobius"/>
    </source>
</evidence>
<feature type="transmembrane region" description="Helical" evidence="5">
    <location>
        <begin position="37"/>
        <end position="54"/>
    </location>
</feature>
<sequence length="259" mass="28188">MFDNNSLFPLLLSTIAGLSTVLGAIIIFFTKSRNEKFLTFALGFSAGVMIAVSFTDLFPTAQTAISKYHGNTPGVLWSILFMLIGAIMAYLIDLLIPEGNSNKIAQYDNNFDIFRVGLVSTIALMIHNFPEGIATFVSGYQDTTLGITVTLAIALHNIPEGIAIAMPIYFASKSRAKALKYSFISGMAEPFGALIAFICLKPFINDLILGIIFAVVCGIMLYISFAELIPSSQKYGYSKIALISIFLGFCVMPLTHIFV</sequence>
<accession>A0A174G8E1</accession>
<feature type="transmembrane region" description="Helical" evidence="5">
    <location>
        <begin position="149"/>
        <end position="171"/>
    </location>
</feature>
<evidence type="ECO:0000313" key="7">
    <source>
        <dbReference type="Proteomes" id="UP000095558"/>
    </source>
</evidence>
<dbReference type="InterPro" id="IPR003689">
    <property type="entry name" value="ZIP"/>
</dbReference>
<comment type="subcellular location">
    <subcellularLocation>
        <location evidence="1">Membrane</location>
        <topology evidence="1">Multi-pass membrane protein</topology>
    </subcellularLocation>
</comment>
<feature type="transmembrane region" description="Helical" evidence="5">
    <location>
        <begin position="6"/>
        <end position="30"/>
    </location>
</feature>
<keyword evidence="2 5" id="KW-0812">Transmembrane</keyword>
<feature type="transmembrane region" description="Helical" evidence="5">
    <location>
        <begin position="74"/>
        <end position="92"/>
    </location>
</feature>
<dbReference type="GeneID" id="83010699"/>
<feature type="transmembrane region" description="Helical" evidence="5">
    <location>
        <begin position="113"/>
        <end position="129"/>
    </location>
</feature>
<dbReference type="OrthoDB" id="9787346at2"/>
<dbReference type="Proteomes" id="UP000095558">
    <property type="component" value="Unassembled WGS sequence"/>
</dbReference>
<reference evidence="6 7" key="1">
    <citation type="submission" date="2015-09" db="EMBL/GenBank/DDBJ databases">
        <authorList>
            <consortium name="Pathogen Informatics"/>
        </authorList>
    </citation>
    <scope>NUCLEOTIDE SEQUENCE [LARGE SCALE GENOMIC DNA]</scope>
    <source>
        <strain evidence="6 7">2789STDY5834855</strain>
    </source>
</reference>
<dbReference type="EMBL" id="CYZV01000032">
    <property type="protein sequence ID" value="CUO58694.1"/>
    <property type="molecule type" value="Genomic_DNA"/>
</dbReference>
<gene>
    <name evidence="6" type="primary">zupT_2</name>
    <name evidence="6" type="ORF">ERS852470_02776</name>
</gene>
<feature type="transmembrane region" description="Helical" evidence="5">
    <location>
        <begin position="210"/>
        <end position="228"/>
    </location>
</feature>
<proteinExistence type="predicted"/>
<protein>
    <submittedName>
        <fullName evidence="6">Zinc transporter ZupT</fullName>
    </submittedName>
</protein>
<dbReference type="GO" id="GO:0016020">
    <property type="term" value="C:membrane"/>
    <property type="evidence" value="ECO:0007669"/>
    <property type="project" value="UniProtKB-SubCell"/>
</dbReference>
<organism evidence="6 7">
    <name type="scientific">Clostridium disporicum</name>
    <dbReference type="NCBI Taxonomy" id="84024"/>
    <lineage>
        <taxon>Bacteria</taxon>
        <taxon>Bacillati</taxon>
        <taxon>Bacillota</taxon>
        <taxon>Clostridia</taxon>
        <taxon>Eubacteriales</taxon>
        <taxon>Clostridiaceae</taxon>
        <taxon>Clostridium</taxon>
    </lineage>
</organism>
<keyword evidence="4 5" id="KW-0472">Membrane</keyword>
<dbReference type="AlphaFoldDB" id="A0A174G8E1"/>
<dbReference type="RefSeq" id="WP_042394642.1">
    <property type="nucleotide sequence ID" value="NZ_CYYT01000008.1"/>
</dbReference>
<dbReference type="GO" id="GO:0005385">
    <property type="term" value="F:zinc ion transmembrane transporter activity"/>
    <property type="evidence" value="ECO:0007669"/>
    <property type="project" value="TreeGrafter"/>
</dbReference>
<dbReference type="PANTHER" id="PTHR11040:SF205">
    <property type="entry name" value="ZINC TRANSPORTER ZUPT"/>
    <property type="match status" value="1"/>
</dbReference>
<evidence type="ECO:0000256" key="4">
    <source>
        <dbReference type="ARBA" id="ARBA00023136"/>
    </source>
</evidence>
<evidence type="ECO:0000313" key="6">
    <source>
        <dbReference type="EMBL" id="CUO58694.1"/>
    </source>
</evidence>
<feature type="transmembrane region" description="Helical" evidence="5">
    <location>
        <begin position="183"/>
        <end position="204"/>
    </location>
</feature>
<evidence type="ECO:0000256" key="2">
    <source>
        <dbReference type="ARBA" id="ARBA00022692"/>
    </source>
</evidence>
<dbReference type="Pfam" id="PF02535">
    <property type="entry name" value="Zip"/>
    <property type="match status" value="2"/>
</dbReference>
<dbReference type="PANTHER" id="PTHR11040">
    <property type="entry name" value="ZINC/IRON TRANSPORTER"/>
    <property type="match status" value="1"/>
</dbReference>
<keyword evidence="3 5" id="KW-1133">Transmembrane helix</keyword>
<dbReference type="NCBIfam" id="NF003243">
    <property type="entry name" value="PRK04201.1"/>
    <property type="match status" value="1"/>
</dbReference>
<evidence type="ECO:0000256" key="1">
    <source>
        <dbReference type="ARBA" id="ARBA00004141"/>
    </source>
</evidence>
<name>A0A174G8E1_9CLOT</name>
<feature type="transmembrane region" description="Helical" evidence="5">
    <location>
        <begin position="240"/>
        <end position="258"/>
    </location>
</feature>
<evidence type="ECO:0000256" key="3">
    <source>
        <dbReference type="ARBA" id="ARBA00022989"/>
    </source>
</evidence>